<evidence type="ECO:0000313" key="2">
    <source>
        <dbReference type="EMBL" id="QAS70619.1"/>
    </source>
</evidence>
<reference evidence="2" key="3">
    <citation type="submission" date="2020-01" db="EMBL/GenBank/DDBJ databases">
        <authorList>
            <person name="Cousin F.J."/>
            <person name="Le Guellec R."/>
            <person name="Cretenet M."/>
        </authorList>
    </citation>
    <scope>NUCLEOTIDE SEQUENCE</scope>
    <source>
        <strain evidence="2">UCMA 15228</strain>
    </source>
</reference>
<gene>
    <name evidence="2" type="ORF">DLJ48_03645</name>
    <name evidence="1" type="ORF">EVC35_03480</name>
</gene>
<name>A0AAJ1VMU9_9LACO</name>
<dbReference type="AlphaFoldDB" id="A0AAJ1VMU9"/>
<dbReference type="InterPro" id="IPR027417">
    <property type="entry name" value="P-loop_NTPase"/>
</dbReference>
<reference evidence="1" key="2">
    <citation type="submission" date="2019-01" db="EMBL/GenBank/DDBJ databases">
        <title>Oenococcus sicerae UCMA17102.</title>
        <authorList>
            <person name="Cousin F.J."/>
            <person name="Le Guellec R."/>
            <person name="Cretenet M."/>
        </authorList>
    </citation>
    <scope>NUCLEOTIDE SEQUENCE</scope>
    <source>
        <strain evidence="1">UCMA17102</strain>
    </source>
</reference>
<proteinExistence type="predicted"/>
<evidence type="ECO:0000313" key="3">
    <source>
        <dbReference type="Proteomes" id="UP000286907"/>
    </source>
</evidence>
<evidence type="ECO:0000313" key="1">
    <source>
        <dbReference type="EMBL" id="MDN6900066.1"/>
    </source>
</evidence>
<protein>
    <recommendedName>
        <fullName evidence="5">UDP-N-acetylglucosamine kinase</fullName>
    </recommendedName>
</protein>
<dbReference type="Gene3D" id="3.40.50.300">
    <property type="entry name" value="P-loop containing nucleotide triphosphate hydrolases"/>
    <property type="match status" value="1"/>
</dbReference>
<evidence type="ECO:0000313" key="4">
    <source>
        <dbReference type="Proteomes" id="UP001167919"/>
    </source>
</evidence>
<sequence>MKKIFLIRGNSACGKSSTAQKLKAELGTSILLLQQDEIRKHMLARS</sequence>
<dbReference type="RefSeq" id="WP_128685995.1">
    <property type="nucleotide sequence ID" value="NZ_CP029684.2"/>
</dbReference>
<accession>A0AAJ1VMU9</accession>
<dbReference type="Proteomes" id="UP000286907">
    <property type="component" value="Chromosome"/>
</dbReference>
<evidence type="ECO:0008006" key="5">
    <source>
        <dbReference type="Google" id="ProtNLM"/>
    </source>
</evidence>
<dbReference type="EMBL" id="SDWY01000002">
    <property type="protein sequence ID" value="MDN6900066.1"/>
    <property type="molecule type" value="Genomic_DNA"/>
</dbReference>
<organism evidence="1 4">
    <name type="scientific">Oenococcus sicerae</name>
    <dbReference type="NCBI Taxonomy" id="2203724"/>
    <lineage>
        <taxon>Bacteria</taxon>
        <taxon>Bacillati</taxon>
        <taxon>Bacillota</taxon>
        <taxon>Bacilli</taxon>
        <taxon>Lactobacillales</taxon>
        <taxon>Lactobacillaceae</taxon>
        <taxon>Oenococcus</taxon>
    </lineage>
</organism>
<reference evidence="2 3" key="1">
    <citation type="journal article" date="2019" name="Syst. Appl. Microbiol.">
        <title>Oenococcus sicerae sp. nov., isolated from French cider.</title>
        <authorList>
            <person name="Cousin F.J."/>
            <person name="Le Guellec R."/>
            <person name="Chagnot C."/>
            <person name="Goux D."/>
            <person name="Dalmasso M."/>
            <person name="Laplace J.M."/>
            <person name="Cretenet M."/>
        </authorList>
    </citation>
    <scope>NUCLEOTIDE SEQUENCE [LARGE SCALE GENOMIC DNA]</scope>
    <source>
        <strain evidence="2 3">UCMA 15228</strain>
    </source>
</reference>
<dbReference type="Proteomes" id="UP001167919">
    <property type="component" value="Unassembled WGS sequence"/>
</dbReference>
<keyword evidence="3" id="KW-1185">Reference proteome</keyword>
<dbReference type="SUPFAM" id="SSF52540">
    <property type="entry name" value="P-loop containing nucleoside triphosphate hydrolases"/>
    <property type="match status" value="1"/>
</dbReference>
<dbReference type="EMBL" id="CP029684">
    <property type="protein sequence ID" value="QAS70619.1"/>
    <property type="molecule type" value="Genomic_DNA"/>
</dbReference>